<organism evidence="3 4">
    <name type="scientific">Leptospira noguchii</name>
    <dbReference type="NCBI Taxonomy" id="28182"/>
    <lineage>
        <taxon>Bacteria</taxon>
        <taxon>Pseudomonadati</taxon>
        <taxon>Spirochaetota</taxon>
        <taxon>Spirochaetia</taxon>
        <taxon>Leptospirales</taxon>
        <taxon>Leptospiraceae</taxon>
        <taxon>Leptospira</taxon>
    </lineage>
</organism>
<evidence type="ECO:0000256" key="1">
    <source>
        <dbReference type="SAM" id="Phobius"/>
    </source>
</evidence>
<dbReference type="RefSeq" id="WP_243815330.1">
    <property type="nucleotide sequence ID" value="NZ_CP091957.1"/>
</dbReference>
<dbReference type="PANTHER" id="PTHR11851">
    <property type="entry name" value="METALLOPROTEASE"/>
    <property type="match status" value="1"/>
</dbReference>
<feature type="domain" description="Peptidase M16 C-terminal" evidence="2">
    <location>
        <begin position="287"/>
        <end position="469"/>
    </location>
</feature>
<dbReference type="PANTHER" id="PTHR11851:SF225">
    <property type="entry name" value="NON-PEPTIDASE HOMOLOG YMXG"/>
    <property type="match status" value="1"/>
</dbReference>
<gene>
    <name evidence="3" type="ORF">MAL03_14190</name>
</gene>
<evidence type="ECO:0000313" key="4">
    <source>
        <dbReference type="Proteomes" id="UP000829829"/>
    </source>
</evidence>
<dbReference type="InterPro" id="IPR007863">
    <property type="entry name" value="Peptidase_M16_C"/>
</dbReference>
<dbReference type="AlphaFoldDB" id="A0AAE9GDM8"/>
<dbReference type="GO" id="GO:0046872">
    <property type="term" value="F:metal ion binding"/>
    <property type="evidence" value="ECO:0007669"/>
    <property type="project" value="InterPro"/>
</dbReference>
<evidence type="ECO:0000313" key="3">
    <source>
        <dbReference type="EMBL" id="UOG55992.1"/>
    </source>
</evidence>
<dbReference type="EMBL" id="CP091957">
    <property type="protein sequence ID" value="UOG55992.1"/>
    <property type="molecule type" value="Genomic_DNA"/>
</dbReference>
<feature type="transmembrane region" description="Helical" evidence="1">
    <location>
        <begin position="82"/>
        <end position="101"/>
    </location>
</feature>
<dbReference type="Pfam" id="PF05193">
    <property type="entry name" value="Peptidase_M16_C"/>
    <property type="match status" value="1"/>
</dbReference>
<sequence>MKYLKDVMIYRTYNLGLLGKYNSILSRFLNCKNPFPNLYYRLYFLSGGSYGFFHKKFLLKKKPFDLQIEFYLKKIGLKLKNYYSKIFYYFVLLLFFTGFFLEAAPGDFVKDVKIPNLTFEFPEVNVFSAGKGTEVYFLPGEEFPLRNLEIHIYAGVLYNPNLPPEVPELFVQAWKHGGVPSAPGSKFIETLEGYGAKIDTDVNSEKIIFTISYLSRFEKEVVPLVREFITSPLLNEEGFAVAKLNLEESIKRRNDKISDIAYRKTAELVYKGTVLGKSAELDSLARISSKDIKEYFDKTVSISKRIVLLTGDLQKEEAEPLITSILPSRENFRNETSVKINTQILKKNLDSLSFQILGVDKDATQSVVMMAGILPAHRDPDFYAIQLANYIIGGGGFSSYLMQKIRSDRGLAYSSGSSTYFEKDYGVVYFTTQTKTSTTKEVYDLMREILSEETISKISEKELESAKQSIINRFIFQFVDKMGILHNFLRFQEHGMPNDYLKKYRDKIQAVTLGDLRRVGKKYFVSSSVKTILTGPKNITKGLNESIKHITPEERIP</sequence>
<name>A0AAE9GDM8_9LEPT</name>
<dbReference type="Proteomes" id="UP000829829">
    <property type="component" value="Chromosome 1"/>
</dbReference>
<proteinExistence type="predicted"/>
<keyword evidence="1" id="KW-1133">Transmembrane helix</keyword>
<accession>A0AAE9GDM8</accession>
<evidence type="ECO:0000259" key="2">
    <source>
        <dbReference type="Pfam" id="PF05193"/>
    </source>
</evidence>
<dbReference type="SUPFAM" id="SSF63411">
    <property type="entry name" value="LuxS/MPP-like metallohydrolase"/>
    <property type="match status" value="2"/>
</dbReference>
<dbReference type="InterPro" id="IPR050361">
    <property type="entry name" value="MPP/UQCRC_Complex"/>
</dbReference>
<keyword evidence="1" id="KW-0472">Membrane</keyword>
<reference evidence="3" key="1">
    <citation type="submission" date="2022-02" db="EMBL/GenBank/DDBJ databases">
        <title>The genetically variable rfb locus in Leptospira is a mobile cassette and a molecular signature of serovar identity.</title>
        <authorList>
            <person name="Nieves C."/>
            <person name="Vincent A.T."/>
            <person name="Zarantonelli L."/>
            <person name="Picardeau M."/>
            <person name="Veyrier F.J."/>
            <person name="Buschiazzo A."/>
        </authorList>
    </citation>
    <scope>NUCLEOTIDE SEQUENCE</scope>
    <source>
        <strain evidence="3">IP1512017</strain>
    </source>
</reference>
<protein>
    <submittedName>
        <fullName evidence="3">Insulinase family protein</fullName>
    </submittedName>
</protein>
<dbReference type="Gene3D" id="3.30.830.10">
    <property type="entry name" value="Metalloenzyme, LuxS/M16 peptidase-like"/>
    <property type="match status" value="2"/>
</dbReference>
<keyword evidence="1" id="KW-0812">Transmembrane</keyword>
<dbReference type="InterPro" id="IPR011249">
    <property type="entry name" value="Metalloenz_LuxS/M16"/>
</dbReference>